<feature type="compositionally biased region" description="Basic residues" evidence="1">
    <location>
        <begin position="1"/>
        <end position="10"/>
    </location>
</feature>
<evidence type="ECO:0000313" key="3">
    <source>
        <dbReference type="Proteomes" id="UP000654918"/>
    </source>
</evidence>
<proteinExistence type="predicted"/>
<evidence type="ECO:0000313" key="2">
    <source>
        <dbReference type="EMBL" id="KAF6811462.1"/>
    </source>
</evidence>
<feature type="region of interest" description="Disordered" evidence="1">
    <location>
        <begin position="1"/>
        <end position="107"/>
    </location>
</feature>
<dbReference type="EMBL" id="WIGO01000464">
    <property type="protein sequence ID" value="KAF6811462.1"/>
    <property type="molecule type" value="Genomic_DNA"/>
</dbReference>
<comment type="caution">
    <text evidence="2">The sequence shown here is derived from an EMBL/GenBank/DDBJ whole genome shotgun (WGS) entry which is preliminary data.</text>
</comment>
<gene>
    <name evidence="2" type="ORF">CPLU01_15117</name>
</gene>
<evidence type="ECO:0000256" key="1">
    <source>
        <dbReference type="SAM" id="MobiDB-lite"/>
    </source>
</evidence>
<keyword evidence="3" id="KW-1185">Reference proteome</keyword>
<dbReference type="Proteomes" id="UP000654918">
    <property type="component" value="Unassembled WGS sequence"/>
</dbReference>
<organism evidence="2 3">
    <name type="scientific">Colletotrichum plurivorum</name>
    <dbReference type="NCBI Taxonomy" id="2175906"/>
    <lineage>
        <taxon>Eukaryota</taxon>
        <taxon>Fungi</taxon>
        <taxon>Dikarya</taxon>
        <taxon>Ascomycota</taxon>
        <taxon>Pezizomycotina</taxon>
        <taxon>Sordariomycetes</taxon>
        <taxon>Hypocreomycetidae</taxon>
        <taxon>Glomerellales</taxon>
        <taxon>Glomerellaceae</taxon>
        <taxon>Colletotrichum</taxon>
        <taxon>Colletotrichum orchidearum species complex</taxon>
    </lineage>
</organism>
<accession>A0A8H6JEI8</accession>
<feature type="compositionally biased region" description="Low complexity" evidence="1">
    <location>
        <begin position="47"/>
        <end position="58"/>
    </location>
</feature>
<sequence length="107" mass="11573">MPRRASHRRIGQPGTQAGTNTTTEHLPGAPRRPQNRWRLLIEDVHDSSCSSPVPSPTSAQRPAPARTAHLETSPPACTCRAGLPIGKSQRPGDSHEGIHLARPPDLR</sequence>
<dbReference type="AlphaFoldDB" id="A0A8H6JEI8"/>
<feature type="compositionally biased region" description="Basic and acidic residues" evidence="1">
    <location>
        <begin position="90"/>
        <end position="107"/>
    </location>
</feature>
<protein>
    <submittedName>
        <fullName evidence="2">Uncharacterized protein</fullName>
    </submittedName>
</protein>
<name>A0A8H6JEI8_9PEZI</name>
<feature type="compositionally biased region" description="Polar residues" evidence="1">
    <location>
        <begin position="13"/>
        <end position="24"/>
    </location>
</feature>
<reference evidence="2" key="1">
    <citation type="journal article" date="2020" name="Phytopathology">
        <title>Genome Sequence Resources of Colletotrichum truncatum, C. plurivorum, C. musicola, and C. sojae: Four Species Pathogenic to Soybean (Glycine max).</title>
        <authorList>
            <person name="Rogerio F."/>
            <person name="Boufleur T.R."/>
            <person name="Ciampi-Guillardi M."/>
            <person name="Sukno S.A."/>
            <person name="Thon M.R."/>
            <person name="Massola Junior N.S."/>
            <person name="Baroncelli R."/>
        </authorList>
    </citation>
    <scope>NUCLEOTIDE SEQUENCE</scope>
    <source>
        <strain evidence="2">LFN00145</strain>
    </source>
</reference>